<accession>A0A517X3N1</accession>
<evidence type="ECO:0000313" key="2">
    <source>
        <dbReference type="Proteomes" id="UP000318384"/>
    </source>
</evidence>
<proteinExistence type="predicted"/>
<dbReference type="EMBL" id="CP037422">
    <property type="protein sequence ID" value="QDU12114.1"/>
    <property type="molecule type" value="Genomic_DNA"/>
</dbReference>
<dbReference type="AlphaFoldDB" id="A0A517X3N1"/>
<keyword evidence="2" id="KW-1185">Reference proteome</keyword>
<organism evidence="1 2">
    <name type="scientific">Gimesia aquarii</name>
    <dbReference type="NCBI Taxonomy" id="2527964"/>
    <lineage>
        <taxon>Bacteria</taxon>
        <taxon>Pseudomonadati</taxon>
        <taxon>Planctomycetota</taxon>
        <taxon>Planctomycetia</taxon>
        <taxon>Planctomycetales</taxon>
        <taxon>Planctomycetaceae</taxon>
        <taxon>Gimesia</taxon>
    </lineage>
</organism>
<protein>
    <submittedName>
        <fullName evidence="1">Uncharacterized protein</fullName>
    </submittedName>
</protein>
<dbReference type="Proteomes" id="UP000318384">
    <property type="component" value="Chromosome"/>
</dbReference>
<evidence type="ECO:0000313" key="1">
    <source>
        <dbReference type="EMBL" id="QDU12114.1"/>
    </source>
</evidence>
<sequence>MDLSDSSSVSRRVQLSKVSEVERVEDRLSCLKAIFGTTIGVNESSFDWCPDGSPPSPQELLGWLWFLEPDINIKLKSQASGQLAKLMTAYDEERLDTWWQQLLEQYE</sequence>
<name>A0A517X3N1_9PLAN</name>
<dbReference type="OrthoDB" id="1445356at2"/>
<dbReference type="RefSeq" id="WP_145180072.1">
    <property type="nucleotide sequence ID" value="NZ_CP037422.1"/>
</dbReference>
<reference evidence="1 2" key="1">
    <citation type="submission" date="2019-03" db="EMBL/GenBank/DDBJ databases">
        <title>Deep-cultivation of Planctomycetes and their phenomic and genomic characterization uncovers novel biology.</title>
        <authorList>
            <person name="Wiegand S."/>
            <person name="Jogler M."/>
            <person name="Boedeker C."/>
            <person name="Pinto D."/>
            <person name="Vollmers J."/>
            <person name="Rivas-Marin E."/>
            <person name="Kohn T."/>
            <person name="Peeters S.H."/>
            <person name="Heuer A."/>
            <person name="Rast P."/>
            <person name="Oberbeckmann S."/>
            <person name="Bunk B."/>
            <person name="Jeske O."/>
            <person name="Meyerdierks A."/>
            <person name="Storesund J.E."/>
            <person name="Kallscheuer N."/>
            <person name="Luecker S."/>
            <person name="Lage O.M."/>
            <person name="Pohl T."/>
            <person name="Merkel B.J."/>
            <person name="Hornburger P."/>
            <person name="Mueller R.-W."/>
            <person name="Bruemmer F."/>
            <person name="Labrenz M."/>
            <person name="Spormann A.M."/>
            <person name="Op den Camp H."/>
            <person name="Overmann J."/>
            <person name="Amann R."/>
            <person name="Jetten M.S.M."/>
            <person name="Mascher T."/>
            <person name="Medema M.H."/>
            <person name="Devos D.P."/>
            <person name="Kaster A.-K."/>
            <person name="Ovreas L."/>
            <person name="Rohde M."/>
            <person name="Galperin M.Y."/>
            <person name="Jogler C."/>
        </authorList>
    </citation>
    <scope>NUCLEOTIDE SEQUENCE [LARGE SCALE GENOMIC DNA]</scope>
    <source>
        <strain evidence="1 2">V202</strain>
    </source>
</reference>
<gene>
    <name evidence="1" type="ORF">V202x_55390</name>
</gene>